<dbReference type="CDD" id="cd00063">
    <property type="entry name" value="FN3"/>
    <property type="match status" value="1"/>
</dbReference>
<dbReference type="PROSITE" id="PS50088">
    <property type="entry name" value="ANK_REPEAT"/>
    <property type="match status" value="1"/>
</dbReference>
<feature type="repeat" description="ANK" evidence="1">
    <location>
        <begin position="259"/>
        <end position="284"/>
    </location>
</feature>
<name>A0A1J1J3U8_9DIPT</name>
<dbReference type="GO" id="GO:0000132">
    <property type="term" value="P:establishment of mitotic spindle orientation"/>
    <property type="evidence" value="ECO:0007669"/>
    <property type="project" value="TreeGrafter"/>
</dbReference>
<dbReference type="InterPro" id="IPR003961">
    <property type="entry name" value="FN3_dom"/>
</dbReference>
<accession>A0A1J1J3U8</accession>
<dbReference type="PROSITE" id="PS50297">
    <property type="entry name" value="ANK_REP_REGION"/>
    <property type="match status" value="1"/>
</dbReference>
<protein>
    <submittedName>
        <fullName evidence="3">CLUMA_CG018014, isoform A</fullName>
    </submittedName>
</protein>
<dbReference type="SUPFAM" id="SSF48403">
    <property type="entry name" value="Ankyrin repeat"/>
    <property type="match status" value="1"/>
</dbReference>
<gene>
    <name evidence="3" type="ORF">CLUMA_CG018014</name>
</gene>
<proteinExistence type="predicted"/>
<dbReference type="GO" id="GO:0005819">
    <property type="term" value="C:spindle"/>
    <property type="evidence" value="ECO:0007669"/>
    <property type="project" value="TreeGrafter"/>
</dbReference>
<dbReference type="InterPro" id="IPR036116">
    <property type="entry name" value="FN3_sf"/>
</dbReference>
<dbReference type="Gene3D" id="2.60.40.10">
    <property type="entry name" value="Immunoglobulins"/>
    <property type="match status" value="1"/>
</dbReference>
<dbReference type="InterPro" id="IPR039269">
    <property type="entry name" value="ANKFN1"/>
</dbReference>
<dbReference type="Proteomes" id="UP000183832">
    <property type="component" value="Unassembled WGS sequence"/>
</dbReference>
<dbReference type="OrthoDB" id="2428204at2759"/>
<feature type="non-terminal residue" evidence="3">
    <location>
        <position position="1"/>
    </location>
</feature>
<dbReference type="STRING" id="568069.A0A1J1J3U8"/>
<keyword evidence="1" id="KW-0040">ANK repeat</keyword>
<dbReference type="AlphaFoldDB" id="A0A1J1J3U8"/>
<dbReference type="PANTHER" id="PTHR21437:SF1">
    <property type="entry name" value="WIDE AWAKE"/>
    <property type="match status" value="1"/>
</dbReference>
<reference evidence="3 4" key="1">
    <citation type="submission" date="2015-04" db="EMBL/GenBank/DDBJ databases">
        <authorList>
            <person name="Syromyatnikov M.Y."/>
            <person name="Popov V.N."/>
        </authorList>
    </citation>
    <scope>NUCLEOTIDE SEQUENCE [LARGE SCALE GENOMIC DNA]</scope>
</reference>
<feature type="compositionally biased region" description="Polar residues" evidence="2">
    <location>
        <begin position="1053"/>
        <end position="1067"/>
    </location>
</feature>
<feature type="region of interest" description="Disordered" evidence="2">
    <location>
        <begin position="1053"/>
        <end position="1083"/>
    </location>
</feature>
<keyword evidence="4" id="KW-1185">Reference proteome</keyword>
<dbReference type="GO" id="GO:0061172">
    <property type="term" value="P:regulation of establishment of bipolar cell polarity"/>
    <property type="evidence" value="ECO:0007669"/>
    <property type="project" value="TreeGrafter"/>
</dbReference>
<dbReference type="EMBL" id="CVRI01000064">
    <property type="protein sequence ID" value="CRL05553.1"/>
    <property type="molecule type" value="Genomic_DNA"/>
</dbReference>
<dbReference type="InterPro" id="IPR013783">
    <property type="entry name" value="Ig-like_fold"/>
</dbReference>
<dbReference type="Gene3D" id="1.25.40.20">
    <property type="entry name" value="Ankyrin repeat-containing domain"/>
    <property type="match status" value="1"/>
</dbReference>
<evidence type="ECO:0000313" key="3">
    <source>
        <dbReference type="EMBL" id="CRL05553.1"/>
    </source>
</evidence>
<sequence length="1171" mass="133254">LLLQNIETNNNDIKWKRTPPLARSKTLPDLFCQDQDGTAIPFNKDSPTPCRILQKAPKIALTIDDIPQAEFQRRKSSGSSVHSNQSTCEPHIYEFQEYDRNADSSLVIRIPSYTNIASVNCEIPQKLQNSTNSTFYRFTRLLNNNKPVVNTRDERRTSWEKRTSEKLPHSSSIDSLVDIVWNNESDTNLLTLPKHLMVQEPTSRRESLLSPRRSKQSPVGNARCRRVNSLFSNVEHNLLDKVRSILENTDVDVNSVNSDGLSALDIAVLMNNKLMAKLLLQHGALPGPQSTDNLENYLNSLMYDAEQKLHHLAGISESAAAQALNSRASFSSIIGSTSQSCTGTESERQMGVWERRIRGLRRLLSGWQVIEIPGPPLSFTIDVIGTNSVMLKIIEPMNTCICTKFKVQWSSREDFSIFIGERIITEWNTFQGSMGSHFHINELIQGRQYFFRACSGNVKGFGAFKVSNPISIIPSSWRDIELQSKEQRFMGRQKILDELFTATRMLRPEDACLLPDSSSHRRNPKKKTTIKQLFSAASKFQRSLRRGIYLACILFCDDKIFVTNEDFLPVIEIDETYPSNLNNDYYWLMKDEKSISYFSLAQISCTWDDVKLLRTDMEKKTTSAMHFRTKLLTAIYQMQSALGITDLGQFFHKPLKDSHGTVVLSCILNVKNPKIFMLNSRWVPLNKLQKKVSVLLEDSSINEILLSGIPEQINYYQTSTQQLSRGLYLGYLKMHSSFDTIQVVVPTKTPNNLPHVKVRDNPHVSAEEWNVIKSKDSKDSSRIKTPLCLSHLGSKPTNAQQIFLESLKLSIIRLINYLNISTEEVLLHRLYDVEVIELNHDVSFLIICPSAENAIPCAVPGQTDLILKRSDLMCLPLIVHEMIHLRTYQPNIIQKYARLSCVIELDMMVANHKHREAFSSNEVEITKEKLGKLQDLMNKLNLVWKSVRWLMDVVTYARSKEKSPELDMKRILEFNMNLTSIPTSASSHLLELPTKDARIKSPTRGSWPGPVQSNHLRIDSNSFLSAEHSKSEQQLPNEQSFIESGRLSVASCLNSSRKNSGDSNYYSSGEIEQPRTTIPPSKSEETLFFIKKKGPTNLHHRKRTNIPTTHQQNHNISSRNSYSIKTDSLNVDVQNESYDKNIATPKVLVSPSSSIFSTTLYKRNSKKHLLE</sequence>
<dbReference type="PANTHER" id="PTHR21437">
    <property type="entry name" value="WIDE AWAKE"/>
    <property type="match status" value="1"/>
</dbReference>
<evidence type="ECO:0000256" key="1">
    <source>
        <dbReference type="PROSITE-ProRule" id="PRU00023"/>
    </source>
</evidence>
<evidence type="ECO:0000256" key="2">
    <source>
        <dbReference type="SAM" id="MobiDB-lite"/>
    </source>
</evidence>
<dbReference type="InterPro" id="IPR002110">
    <property type="entry name" value="Ankyrin_rpt"/>
</dbReference>
<organism evidence="3 4">
    <name type="scientific">Clunio marinus</name>
    <dbReference type="NCBI Taxonomy" id="568069"/>
    <lineage>
        <taxon>Eukaryota</taxon>
        <taxon>Metazoa</taxon>
        <taxon>Ecdysozoa</taxon>
        <taxon>Arthropoda</taxon>
        <taxon>Hexapoda</taxon>
        <taxon>Insecta</taxon>
        <taxon>Pterygota</taxon>
        <taxon>Neoptera</taxon>
        <taxon>Endopterygota</taxon>
        <taxon>Diptera</taxon>
        <taxon>Nematocera</taxon>
        <taxon>Chironomoidea</taxon>
        <taxon>Chironomidae</taxon>
        <taxon>Clunio</taxon>
    </lineage>
</organism>
<dbReference type="SUPFAM" id="SSF49265">
    <property type="entry name" value="Fibronectin type III"/>
    <property type="match status" value="1"/>
</dbReference>
<dbReference type="InterPro" id="IPR036770">
    <property type="entry name" value="Ankyrin_rpt-contain_sf"/>
</dbReference>
<feature type="region of interest" description="Disordered" evidence="2">
    <location>
        <begin position="200"/>
        <end position="221"/>
    </location>
</feature>
<evidence type="ECO:0000313" key="4">
    <source>
        <dbReference type="Proteomes" id="UP000183832"/>
    </source>
</evidence>